<accession>A0A2G1VV08</accession>
<keyword evidence="3" id="KW-1185">Reference proteome</keyword>
<dbReference type="EMBL" id="NQXA01000002">
    <property type="protein sequence ID" value="PHQ30561.1"/>
    <property type="molecule type" value="Genomic_DNA"/>
</dbReference>
<reference evidence="2 3" key="1">
    <citation type="submission" date="2017-08" db="EMBL/GenBank/DDBJ databases">
        <title>The whole genome shortgun sequences of strain Leeuwenhoekiella nanhaiensis G18 from the South China Sea.</title>
        <authorList>
            <person name="Liu Q."/>
        </authorList>
    </citation>
    <scope>NUCLEOTIDE SEQUENCE [LARGE SCALE GENOMIC DNA]</scope>
    <source>
        <strain evidence="2 3">G18</strain>
    </source>
</reference>
<sequence>MVILEVQTIIMNTITSKLHKKQRNYLLIFGCLYLILGSIEYVFDSGSVLNWSYLVFGIVMLIVLGYQLYNKRLFSVIKWNSKKLILKAPEQKPIVFDKKAIKSIKLTDKSLTINAGLGSGEMFDLDYFKEKDLKFFKEDFLHDESTAYNLAEAS</sequence>
<proteinExistence type="predicted"/>
<dbReference type="Proteomes" id="UP000229433">
    <property type="component" value="Unassembled WGS sequence"/>
</dbReference>
<organism evidence="2 3">
    <name type="scientific">Leeuwenhoekiella nanhaiensis</name>
    <dbReference type="NCBI Taxonomy" id="1655491"/>
    <lineage>
        <taxon>Bacteria</taxon>
        <taxon>Pseudomonadati</taxon>
        <taxon>Bacteroidota</taxon>
        <taxon>Flavobacteriia</taxon>
        <taxon>Flavobacteriales</taxon>
        <taxon>Flavobacteriaceae</taxon>
        <taxon>Leeuwenhoekiella</taxon>
    </lineage>
</organism>
<evidence type="ECO:0000313" key="3">
    <source>
        <dbReference type="Proteomes" id="UP000229433"/>
    </source>
</evidence>
<keyword evidence="1" id="KW-1133">Transmembrane helix</keyword>
<keyword evidence="1" id="KW-0812">Transmembrane</keyword>
<feature type="transmembrane region" description="Helical" evidence="1">
    <location>
        <begin position="49"/>
        <end position="69"/>
    </location>
</feature>
<evidence type="ECO:0000313" key="2">
    <source>
        <dbReference type="EMBL" id="PHQ30561.1"/>
    </source>
</evidence>
<name>A0A2G1VV08_9FLAO</name>
<gene>
    <name evidence="2" type="ORF">CJ305_06290</name>
</gene>
<dbReference type="AlphaFoldDB" id="A0A2G1VV08"/>
<protein>
    <submittedName>
        <fullName evidence="2">Uncharacterized protein</fullName>
    </submittedName>
</protein>
<keyword evidence="1" id="KW-0472">Membrane</keyword>
<feature type="transmembrane region" description="Helical" evidence="1">
    <location>
        <begin position="25"/>
        <end position="43"/>
    </location>
</feature>
<evidence type="ECO:0000256" key="1">
    <source>
        <dbReference type="SAM" id="Phobius"/>
    </source>
</evidence>
<comment type="caution">
    <text evidence="2">The sequence shown here is derived from an EMBL/GenBank/DDBJ whole genome shotgun (WGS) entry which is preliminary data.</text>
</comment>